<dbReference type="Proteomes" id="UP000233750">
    <property type="component" value="Unassembled WGS sequence"/>
</dbReference>
<dbReference type="OrthoDB" id="9957766at2"/>
<accession>A0A2N3WPZ2</accession>
<evidence type="ECO:0000313" key="2">
    <source>
        <dbReference type="Proteomes" id="UP000233750"/>
    </source>
</evidence>
<evidence type="ECO:0000313" key="1">
    <source>
        <dbReference type="EMBL" id="PKV95903.1"/>
    </source>
</evidence>
<dbReference type="RefSeq" id="WP_143271461.1">
    <property type="nucleotide sequence ID" value="NZ_PJMY01000003.1"/>
</dbReference>
<keyword evidence="2" id="KW-1185">Reference proteome</keyword>
<reference evidence="1 2" key="1">
    <citation type="submission" date="2017-12" db="EMBL/GenBank/DDBJ databases">
        <title>Sequencing the genomes of 1000 Actinobacteria strains.</title>
        <authorList>
            <person name="Klenk H.-P."/>
        </authorList>
    </citation>
    <scope>NUCLEOTIDE SEQUENCE [LARGE SCALE GENOMIC DNA]</scope>
    <source>
        <strain evidence="1 2">DSM 45165</strain>
    </source>
</reference>
<sequence length="118" mass="12769">MTESSIVDNAAALAISVAGAAADAEREAKICAATDPIYAEMMATYAELGELLEANRHVTPATVASLPPANVQQYEDECRALVDRLIELEKPMQLDQAQRWARWCAQNMTGGARANPQH</sequence>
<comment type="caution">
    <text evidence="1">The sequence shown here is derived from an EMBL/GenBank/DDBJ whole genome shotgun (WGS) entry which is preliminary data.</text>
</comment>
<proteinExistence type="predicted"/>
<dbReference type="AlphaFoldDB" id="A0A2N3WPZ2"/>
<dbReference type="EMBL" id="PJMY01000003">
    <property type="protein sequence ID" value="PKV95903.1"/>
    <property type="molecule type" value="Genomic_DNA"/>
</dbReference>
<protein>
    <submittedName>
        <fullName evidence="1">Uncharacterized protein</fullName>
    </submittedName>
</protein>
<organism evidence="1 2">
    <name type="scientific">Amycolatopsis echigonensis</name>
    <dbReference type="NCBI Taxonomy" id="2576905"/>
    <lineage>
        <taxon>Bacteria</taxon>
        <taxon>Bacillati</taxon>
        <taxon>Actinomycetota</taxon>
        <taxon>Actinomycetes</taxon>
        <taxon>Pseudonocardiales</taxon>
        <taxon>Pseudonocardiaceae</taxon>
        <taxon>Amycolatopsis</taxon>
    </lineage>
</organism>
<name>A0A2N3WPZ2_9PSEU</name>
<gene>
    <name evidence="1" type="ORF">ATK30_6836</name>
</gene>